<organism evidence="1 2">
    <name type="scientific">Halorubrum coriense DSM 10284</name>
    <dbReference type="NCBI Taxonomy" id="1227466"/>
    <lineage>
        <taxon>Archaea</taxon>
        <taxon>Methanobacteriati</taxon>
        <taxon>Methanobacteriota</taxon>
        <taxon>Stenosarchaea group</taxon>
        <taxon>Halobacteria</taxon>
        <taxon>Halobacteriales</taxon>
        <taxon>Haloferacaceae</taxon>
        <taxon>Halorubrum</taxon>
    </lineage>
</organism>
<accession>M0E9W8</accession>
<sequence length="83" mass="9400">MTRVKHIELRIRICFWAITIDVNVVNLNEYLLSPLILYTKHIVELVCGVLADTLATGTNVRSVEVKANLIPRYRGALLREAPV</sequence>
<comment type="caution">
    <text evidence="1">The sequence shown here is derived from an EMBL/GenBank/DDBJ whole genome shotgun (WGS) entry which is preliminary data.</text>
</comment>
<dbReference type="EMBL" id="AOJL01000063">
    <property type="protein sequence ID" value="ELZ43209.1"/>
    <property type="molecule type" value="Genomic_DNA"/>
</dbReference>
<evidence type="ECO:0000313" key="1">
    <source>
        <dbReference type="EMBL" id="ELZ43209.1"/>
    </source>
</evidence>
<keyword evidence="2" id="KW-1185">Reference proteome</keyword>
<evidence type="ECO:0000313" key="2">
    <source>
        <dbReference type="Proteomes" id="UP000011509"/>
    </source>
</evidence>
<dbReference type="Proteomes" id="UP000011509">
    <property type="component" value="Unassembled WGS sequence"/>
</dbReference>
<proteinExistence type="predicted"/>
<name>M0E9W8_9EURY</name>
<gene>
    <name evidence="1" type="ORF">C464_17302</name>
</gene>
<protein>
    <submittedName>
        <fullName evidence="1">Uncharacterized protein</fullName>
    </submittedName>
</protein>
<reference evidence="1 2" key="1">
    <citation type="journal article" date="2014" name="PLoS Genet.">
        <title>Phylogenetically driven sequencing of extremely halophilic archaea reveals strategies for static and dynamic osmo-response.</title>
        <authorList>
            <person name="Becker E.A."/>
            <person name="Seitzer P.M."/>
            <person name="Tritt A."/>
            <person name="Larsen D."/>
            <person name="Krusor M."/>
            <person name="Yao A.I."/>
            <person name="Wu D."/>
            <person name="Madern D."/>
            <person name="Eisen J.A."/>
            <person name="Darling A.E."/>
            <person name="Facciotti M.T."/>
        </authorList>
    </citation>
    <scope>NUCLEOTIDE SEQUENCE [LARGE SCALE GENOMIC DNA]</scope>
    <source>
        <strain evidence="1 2">DSM 10284</strain>
    </source>
</reference>
<dbReference type="AlphaFoldDB" id="M0E9W8"/>